<dbReference type="GO" id="GO:0032027">
    <property type="term" value="F:myosin light chain binding"/>
    <property type="evidence" value="ECO:0007669"/>
    <property type="project" value="InterPro"/>
</dbReference>
<comment type="similarity">
    <text evidence="1">Belongs to the SPATA6 family.</text>
</comment>
<proteinExistence type="inferred from homology"/>
<dbReference type="Pfam" id="PF14909">
    <property type="entry name" value="SPATA6"/>
    <property type="match status" value="1"/>
</dbReference>
<feature type="compositionally biased region" description="Polar residues" evidence="3">
    <location>
        <begin position="291"/>
        <end position="301"/>
    </location>
</feature>
<dbReference type="PANTHER" id="PTHR16435">
    <property type="entry name" value="SPERMATOGENESIS-ASSOCIATED PROTEIN 6 SPATA6"/>
    <property type="match status" value="1"/>
</dbReference>
<feature type="domain" description="Spermatogenesis-associated protein 6 N-terminal" evidence="4">
    <location>
        <begin position="10"/>
        <end position="148"/>
    </location>
</feature>
<reference evidence="5" key="1">
    <citation type="submission" date="2021-01" db="EMBL/GenBank/DDBJ databases">
        <title>A chromosome-scale assembly of European eel, Anguilla anguilla.</title>
        <authorList>
            <person name="Henkel C."/>
            <person name="Jong-Raadsen S.A."/>
            <person name="Dufour S."/>
            <person name="Weltzien F.-A."/>
            <person name="Palstra A.P."/>
            <person name="Pelster B."/>
            <person name="Spaink H.P."/>
            <person name="Van Den Thillart G.E."/>
            <person name="Jansen H."/>
            <person name="Zahm M."/>
            <person name="Klopp C."/>
            <person name="Cedric C."/>
            <person name="Louis A."/>
            <person name="Berthelot C."/>
            <person name="Parey E."/>
            <person name="Roest Crollius H."/>
            <person name="Montfort J."/>
            <person name="Robinson-Rechavi M."/>
            <person name="Bucao C."/>
            <person name="Bouchez O."/>
            <person name="Gislard M."/>
            <person name="Lluch J."/>
            <person name="Milhes M."/>
            <person name="Lampietro C."/>
            <person name="Lopez Roques C."/>
            <person name="Donnadieu C."/>
            <person name="Braasch I."/>
            <person name="Desvignes T."/>
            <person name="Postlethwait J."/>
            <person name="Bobe J."/>
            <person name="Guiguen Y."/>
            <person name="Dirks R."/>
        </authorList>
    </citation>
    <scope>NUCLEOTIDE SEQUENCE</scope>
    <source>
        <strain evidence="5">Tag_6206</strain>
        <tissue evidence="5">Liver</tissue>
    </source>
</reference>
<evidence type="ECO:0000313" key="5">
    <source>
        <dbReference type="EMBL" id="KAG5845648.1"/>
    </source>
</evidence>
<comment type="caution">
    <text evidence="5">The sequence shown here is derived from an EMBL/GenBank/DDBJ whole genome shotgun (WGS) entry which is preliminary data.</text>
</comment>
<dbReference type="PANTHER" id="PTHR16435:SF5">
    <property type="entry name" value="SPERMATOGENESIS ASSOCIATED 6-LIKE PROTEIN"/>
    <property type="match status" value="1"/>
</dbReference>
<feature type="region of interest" description="Disordered" evidence="3">
    <location>
        <begin position="285"/>
        <end position="349"/>
    </location>
</feature>
<evidence type="ECO:0000313" key="6">
    <source>
        <dbReference type="Proteomes" id="UP001044222"/>
    </source>
</evidence>
<name>A0A9D3MGS7_ANGAN</name>
<dbReference type="GO" id="GO:0007283">
    <property type="term" value="P:spermatogenesis"/>
    <property type="evidence" value="ECO:0007669"/>
    <property type="project" value="InterPro"/>
</dbReference>
<organism evidence="5 6">
    <name type="scientific">Anguilla anguilla</name>
    <name type="common">European freshwater eel</name>
    <name type="synonym">Muraena anguilla</name>
    <dbReference type="NCBI Taxonomy" id="7936"/>
    <lineage>
        <taxon>Eukaryota</taxon>
        <taxon>Metazoa</taxon>
        <taxon>Chordata</taxon>
        <taxon>Craniata</taxon>
        <taxon>Vertebrata</taxon>
        <taxon>Euteleostomi</taxon>
        <taxon>Actinopterygii</taxon>
        <taxon>Neopterygii</taxon>
        <taxon>Teleostei</taxon>
        <taxon>Anguilliformes</taxon>
        <taxon>Anguillidae</taxon>
        <taxon>Anguilla</taxon>
    </lineage>
</organism>
<keyword evidence="2" id="KW-0597">Phosphoprotein</keyword>
<dbReference type="EMBL" id="JAFIRN010000007">
    <property type="protein sequence ID" value="KAG5845648.1"/>
    <property type="molecule type" value="Genomic_DNA"/>
</dbReference>
<dbReference type="InterPro" id="IPR042769">
    <property type="entry name" value="SPATA6_fam"/>
</dbReference>
<evidence type="ECO:0000256" key="3">
    <source>
        <dbReference type="SAM" id="MobiDB-lite"/>
    </source>
</evidence>
<dbReference type="GO" id="GO:0120212">
    <property type="term" value="C:sperm head-tail coupling apparatus"/>
    <property type="evidence" value="ECO:0007669"/>
    <property type="project" value="InterPro"/>
</dbReference>
<feature type="compositionally biased region" description="Basic and acidic residues" evidence="3">
    <location>
        <begin position="312"/>
        <end position="322"/>
    </location>
</feature>
<dbReference type="Proteomes" id="UP001044222">
    <property type="component" value="Chromosome 7"/>
</dbReference>
<gene>
    <name evidence="5" type="ORF">ANANG_G00141510</name>
</gene>
<keyword evidence="6" id="KW-1185">Reference proteome</keyword>
<feature type="compositionally biased region" description="Basic residues" evidence="3">
    <location>
        <begin position="168"/>
        <end position="179"/>
    </location>
</feature>
<dbReference type="AlphaFoldDB" id="A0A9D3MGS7"/>
<evidence type="ECO:0000259" key="4">
    <source>
        <dbReference type="Pfam" id="PF14909"/>
    </source>
</evidence>
<accession>A0A9D3MGS7</accession>
<evidence type="ECO:0000256" key="1">
    <source>
        <dbReference type="ARBA" id="ARBA00006215"/>
    </source>
</evidence>
<sequence length="396" mass="44021">MSQKATKVVVELHIRAVTCPGVFLVDKDDVYLSVCILRHYKNSVCHPAVFPLLFNEKMRFEKVFKQVNDPAEVAELLESETVTFELIQQIPPAGESLAYFEVDARTFLFPEPKLVPSSPGVDREVLMTRAPTFPGIAPRIEFSTRTTIIECSARSENAINPDVPPRIAPKKVNSKRGVRKGGTAEAGGRASSAVRKRMPGGGLAGAELRGEKPRSRSLSPFTVGVRKVSHRNTVRQPMTGQEGSRPEPQVNGSRSESKHKSAQHLPQNSFKKEILRRTYPLLPRSWPITDSRGSVNQSYSSDWAREPEEDELRWAGAEDRRPNSAVTRGPPRAVLSGSLSRSRSPDSQHMWEDIHERVRALLTSSRAMQRLAYGATDSEIDDVIARRCATPHSCPI</sequence>
<protein>
    <recommendedName>
        <fullName evidence="4">Spermatogenesis-associated protein 6 N-terminal domain-containing protein</fullName>
    </recommendedName>
</protein>
<dbReference type="InterPro" id="IPR032732">
    <property type="entry name" value="SPATA6_N"/>
</dbReference>
<feature type="region of interest" description="Disordered" evidence="3">
    <location>
        <begin position="160"/>
        <end position="272"/>
    </location>
</feature>
<evidence type="ECO:0000256" key="2">
    <source>
        <dbReference type="ARBA" id="ARBA00022553"/>
    </source>
</evidence>